<dbReference type="EMBL" id="JANUTS010000001">
    <property type="protein sequence ID" value="MCS2791533.1"/>
    <property type="molecule type" value="Genomic_DNA"/>
</dbReference>
<dbReference type="Proteomes" id="UP001060104">
    <property type="component" value="Chromosome"/>
</dbReference>
<dbReference type="Proteomes" id="UP001204548">
    <property type="component" value="Unassembled WGS sequence"/>
</dbReference>
<gene>
    <name evidence="1" type="ORF">ERS852461_01868</name>
    <name evidence="2" type="ORF">NXW97_05820</name>
    <name evidence="3" type="ORF">NXY30_06260</name>
</gene>
<dbReference type="PROSITE" id="PS51257">
    <property type="entry name" value="PROKAR_LIPOPROTEIN"/>
    <property type="match status" value="1"/>
</dbReference>
<reference evidence="2" key="2">
    <citation type="submission" date="2022-08" db="EMBL/GenBank/DDBJ databases">
        <title>Genome Sequencing of Bacteroides fragilis Group Isolates with Nanopore Technology.</title>
        <authorList>
            <person name="Tisza M.J."/>
            <person name="Smith D."/>
            <person name="Dekker J.P."/>
        </authorList>
    </citation>
    <scope>NUCLEOTIDE SEQUENCE</scope>
    <source>
        <strain evidence="2">BFG-351</strain>
        <strain evidence="3">BFG-527</strain>
    </source>
</reference>
<dbReference type="GeneID" id="69588239"/>
<accession>A0A3E5G777</accession>
<dbReference type="EMBL" id="CZAE01000007">
    <property type="protein sequence ID" value="CUP10510.1"/>
    <property type="molecule type" value="Genomic_DNA"/>
</dbReference>
<evidence type="ECO:0000313" key="3">
    <source>
        <dbReference type="EMBL" id="UVQ75985.1"/>
    </source>
</evidence>
<dbReference type="Proteomes" id="UP000095606">
    <property type="component" value="Unassembled WGS sequence"/>
</dbReference>
<name>A0A174KMX3_9BACE</name>
<evidence type="ECO:0000313" key="1">
    <source>
        <dbReference type="EMBL" id="CUP10510.1"/>
    </source>
</evidence>
<protein>
    <recommendedName>
        <fullName evidence="6">Lipoprotein</fullName>
    </recommendedName>
</protein>
<organism evidence="1 4">
    <name type="scientific">Bacteroides faecis</name>
    <dbReference type="NCBI Taxonomy" id="674529"/>
    <lineage>
        <taxon>Bacteria</taxon>
        <taxon>Pseudomonadati</taxon>
        <taxon>Bacteroidota</taxon>
        <taxon>Bacteroidia</taxon>
        <taxon>Bacteroidales</taxon>
        <taxon>Bacteroidaceae</taxon>
        <taxon>Bacteroides</taxon>
    </lineage>
</organism>
<evidence type="ECO:0000313" key="2">
    <source>
        <dbReference type="EMBL" id="MCS2791533.1"/>
    </source>
</evidence>
<evidence type="ECO:0000313" key="5">
    <source>
        <dbReference type="Proteomes" id="UP001060104"/>
    </source>
</evidence>
<sequence length="158" mass="18618">MRLHKTKLLYVLFTLFILIGCKENTDTPPFIFNCKVKLINEDGSSPLQENKDKINQITVNLLSPINKDTQITDISYLTYYNCLNIQVREWEACIKNKGNYEQEYILEIQYPEEIRKEKDTIKIKYQFKNARPSIVEAHYNDIRATDTSVNDVTFEIEN</sequence>
<accession>A0A174KMX3</accession>
<reference evidence="1 4" key="1">
    <citation type="submission" date="2015-09" db="EMBL/GenBank/DDBJ databases">
        <authorList>
            <consortium name="Pathogen Informatics"/>
        </authorList>
    </citation>
    <scope>NUCLEOTIDE SEQUENCE [LARGE SCALE GENOMIC DNA]</scope>
    <source>
        <strain evidence="1 4">2789STDY5834846</strain>
    </source>
</reference>
<evidence type="ECO:0008006" key="6">
    <source>
        <dbReference type="Google" id="ProtNLM"/>
    </source>
</evidence>
<keyword evidence="5" id="KW-1185">Reference proteome</keyword>
<evidence type="ECO:0000313" key="4">
    <source>
        <dbReference type="Proteomes" id="UP000095606"/>
    </source>
</evidence>
<dbReference type="RefSeq" id="WP_010536170.1">
    <property type="nucleotide sequence ID" value="NZ_CABMFH010000019.1"/>
</dbReference>
<dbReference type="EMBL" id="CP103141">
    <property type="protein sequence ID" value="UVQ75985.1"/>
    <property type="molecule type" value="Genomic_DNA"/>
</dbReference>
<dbReference type="AlphaFoldDB" id="A0A174KMX3"/>
<proteinExistence type="predicted"/>